<evidence type="ECO:0000259" key="12">
    <source>
        <dbReference type="Pfam" id="PF07715"/>
    </source>
</evidence>
<dbReference type="InterPro" id="IPR036942">
    <property type="entry name" value="Beta-barrel_TonB_sf"/>
</dbReference>
<keyword evidence="4" id="KW-0812">Transmembrane</keyword>
<evidence type="ECO:0000256" key="3">
    <source>
        <dbReference type="ARBA" id="ARBA00022496"/>
    </source>
</evidence>
<dbReference type="InterPro" id="IPR012910">
    <property type="entry name" value="Plug_dom"/>
</dbReference>
<name>A0A3B0S099_9ZZZZ</name>
<evidence type="ECO:0000256" key="8">
    <source>
        <dbReference type="ARBA" id="ARBA00023077"/>
    </source>
</evidence>
<evidence type="ECO:0000313" key="13">
    <source>
        <dbReference type="EMBL" id="VAV96691.1"/>
    </source>
</evidence>
<dbReference type="Gene3D" id="2.40.170.20">
    <property type="entry name" value="TonB-dependent receptor, beta-barrel domain"/>
    <property type="match status" value="1"/>
</dbReference>
<dbReference type="GO" id="GO:0015344">
    <property type="term" value="F:siderophore uptake transmembrane transporter activity"/>
    <property type="evidence" value="ECO:0007669"/>
    <property type="project" value="TreeGrafter"/>
</dbReference>
<feature type="domain" description="TonB-dependent receptor plug" evidence="12">
    <location>
        <begin position="49"/>
        <end position="161"/>
    </location>
</feature>
<dbReference type="PROSITE" id="PS52016">
    <property type="entry name" value="TONB_DEPENDENT_REC_3"/>
    <property type="match status" value="1"/>
</dbReference>
<organism evidence="13">
    <name type="scientific">hydrothermal vent metagenome</name>
    <dbReference type="NCBI Taxonomy" id="652676"/>
    <lineage>
        <taxon>unclassified sequences</taxon>
        <taxon>metagenomes</taxon>
        <taxon>ecological metagenomes</taxon>
    </lineage>
</organism>
<evidence type="ECO:0000256" key="9">
    <source>
        <dbReference type="ARBA" id="ARBA00023136"/>
    </source>
</evidence>
<dbReference type="InterPro" id="IPR000531">
    <property type="entry name" value="Beta-barrel_TonB"/>
</dbReference>
<proteinExistence type="predicted"/>
<dbReference type="SUPFAM" id="SSF56935">
    <property type="entry name" value="Porins"/>
    <property type="match status" value="1"/>
</dbReference>
<keyword evidence="9" id="KW-0472">Membrane</keyword>
<evidence type="ECO:0000256" key="5">
    <source>
        <dbReference type="ARBA" id="ARBA00022729"/>
    </source>
</evidence>
<dbReference type="Pfam" id="PF07715">
    <property type="entry name" value="Plug"/>
    <property type="match status" value="1"/>
</dbReference>
<keyword evidence="13" id="KW-0675">Receptor</keyword>
<evidence type="ECO:0000256" key="7">
    <source>
        <dbReference type="ARBA" id="ARBA00023065"/>
    </source>
</evidence>
<keyword evidence="7" id="KW-0406">Ion transport</keyword>
<dbReference type="AlphaFoldDB" id="A0A3B0S099"/>
<reference evidence="13" key="1">
    <citation type="submission" date="2018-06" db="EMBL/GenBank/DDBJ databases">
        <authorList>
            <person name="Zhirakovskaya E."/>
        </authorList>
    </citation>
    <scope>NUCLEOTIDE SEQUENCE</scope>
</reference>
<sequence length="820" mass="87628">MKRTISTLLVSSAMATTLQTAAIAQDADNDAYADEIVVTGVAGTKGKNKIETSVSVSSINYDKIIDVAPRSLAEIYRQLPGIRSESSSGGGNSNVAVRGLPLSTGGAKFLQTQEDGLPILLFGDFDFAPADGYYKADSTLARVESVRGGTASTLTTNGAGGIINLISKTGSTEGGSVSFSTGLGYSDYRTDMEYGGRITDDMYFHVGGHFQQGGDYRNSGFDTISGGQFRASLTKEFENGYVRVTGKVMDKKDAAYFPQATSISNGVVGNGVTGFDANSDSLQSPFTRFGRAVNGQNVVKNSDLADGIRSKVKSIGVETSFDVGNGISFVNKARYQDISGNFNGTFTHNVDGFENRFGTNSGASIFNGPNAGGLISDSSLTALTGNNLVSEVAYFDVELDDMSNFADELKLSKSFEMAASTLDITAGYFFMNQKFKQDWHWNAFLTTTQNNAALIDVPGQTDNGILGFNRAFGWNGNNRNYDLEYRATAPFAAASWSNDRVTLDGSIRFDNMRQRGNRFEAVGGAFDVDGDGTIDPPETDVSLSTNTVGATANFSVSNTSFSVGANYLVQDNFSVFARVSSGASFNGERQLGNSQLPGGGLIPGGANTYVDVADQYEAGLKWQNAEVGAGLLDLYVTGFFTTTEESNTQLTGGGTPTIIANEYESKGIELEFYYEIGDFNLNGTATWTDAKISDSTSAPATIGNAPQRQADLIWSVTSSYNWNERFRFGANLIGTTDSYANFANTLKQAGYMTTNLFGNVAITDGLEFSININNVFDTTGITESFNDGRIFDTNGDGINDTTIARSILGRTASATLRYRF</sequence>
<keyword evidence="5" id="KW-0732">Signal</keyword>
<dbReference type="GO" id="GO:0009279">
    <property type="term" value="C:cell outer membrane"/>
    <property type="evidence" value="ECO:0007669"/>
    <property type="project" value="UniProtKB-SubCell"/>
</dbReference>
<feature type="domain" description="TonB-dependent receptor-like beta-barrel" evidence="11">
    <location>
        <begin position="340"/>
        <end position="775"/>
    </location>
</feature>
<dbReference type="PANTHER" id="PTHR32552">
    <property type="entry name" value="FERRICHROME IRON RECEPTOR-RELATED"/>
    <property type="match status" value="1"/>
</dbReference>
<evidence type="ECO:0000256" key="10">
    <source>
        <dbReference type="ARBA" id="ARBA00023237"/>
    </source>
</evidence>
<dbReference type="InterPro" id="IPR039426">
    <property type="entry name" value="TonB-dep_rcpt-like"/>
</dbReference>
<keyword evidence="6" id="KW-0408">Iron</keyword>
<evidence type="ECO:0000256" key="4">
    <source>
        <dbReference type="ARBA" id="ARBA00022692"/>
    </source>
</evidence>
<dbReference type="Pfam" id="PF00593">
    <property type="entry name" value="TonB_dep_Rec_b-barrel"/>
    <property type="match status" value="1"/>
</dbReference>
<keyword evidence="10" id="KW-0998">Cell outer membrane</keyword>
<keyword evidence="2" id="KW-0813">Transport</keyword>
<accession>A0A3B0S099</accession>
<dbReference type="InterPro" id="IPR037066">
    <property type="entry name" value="Plug_dom_sf"/>
</dbReference>
<protein>
    <submittedName>
        <fullName evidence="13">Predicted sucrose-specific TonB-dependent receptor</fullName>
    </submittedName>
</protein>
<evidence type="ECO:0000256" key="2">
    <source>
        <dbReference type="ARBA" id="ARBA00022448"/>
    </source>
</evidence>
<dbReference type="EMBL" id="UOEE01000229">
    <property type="protein sequence ID" value="VAV96691.1"/>
    <property type="molecule type" value="Genomic_DNA"/>
</dbReference>
<evidence type="ECO:0000256" key="6">
    <source>
        <dbReference type="ARBA" id="ARBA00023004"/>
    </source>
</evidence>
<keyword evidence="3" id="KW-0410">Iron transport</keyword>
<dbReference type="Gene3D" id="2.170.130.10">
    <property type="entry name" value="TonB-dependent receptor, plug domain"/>
    <property type="match status" value="1"/>
</dbReference>
<comment type="subcellular location">
    <subcellularLocation>
        <location evidence="1">Cell outer membrane</location>
        <topology evidence="1">Multi-pass membrane protein</topology>
    </subcellularLocation>
</comment>
<evidence type="ECO:0000259" key="11">
    <source>
        <dbReference type="Pfam" id="PF00593"/>
    </source>
</evidence>
<gene>
    <name evidence="13" type="ORF">MNBD_ALPHA06-396</name>
</gene>
<keyword evidence="8" id="KW-0798">TonB box</keyword>
<evidence type="ECO:0000256" key="1">
    <source>
        <dbReference type="ARBA" id="ARBA00004571"/>
    </source>
</evidence>
<dbReference type="PANTHER" id="PTHR32552:SF89">
    <property type="entry name" value="CATECHOLATE SIDEROPHORE RECEPTOR FIU"/>
    <property type="match status" value="1"/>
</dbReference>